<evidence type="ECO:0000256" key="1">
    <source>
        <dbReference type="SAM" id="MobiDB-lite"/>
    </source>
</evidence>
<evidence type="ECO:0000313" key="3">
    <source>
        <dbReference type="Proteomes" id="UP000623467"/>
    </source>
</evidence>
<evidence type="ECO:0000313" key="2">
    <source>
        <dbReference type="EMBL" id="KAF7342796.1"/>
    </source>
</evidence>
<sequence length="176" mass="20264">MSEEGKGTPERRCLGHVFSVLWAPLAILDVSILPPNRPLSNASAVTGEQSTPGHASWSEGSYLYTRRNDYLRVWWMGAIRVDEDERACGHRRSQLKQGLWELEWESNSDYGPSPRESHGSHGINRPNRRRLGWPRRTRDESRRYFTKALSPDSWCPVLCKTTPWMPIMDKFSCHPA</sequence>
<reference evidence="2" key="1">
    <citation type="submission" date="2020-05" db="EMBL/GenBank/DDBJ databases">
        <title>Mycena genomes resolve the evolution of fungal bioluminescence.</title>
        <authorList>
            <person name="Tsai I.J."/>
        </authorList>
    </citation>
    <scope>NUCLEOTIDE SEQUENCE</scope>
    <source>
        <strain evidence="2">160909Yilan</strain>
    </source>
</reference>
<organism evidence="2 3">
    <name type="scientific">Mycena sanguinolenta</name>
    <dbReference type="NCBI Taxonomy" id="230812"/>
    <lineage>
        <taxon>Eukaryota</taxon>
        <taxon>Fungi</taxon>
        <taxon>Dikarya</taxon>
        <taxon>Basidiomycota</taxon>
        <taxon>Agaricomycotina</taxon>
        <taxon>Agaricomycetes</taxon>
        <taxon>Agaricomycetidae</taxon>
        <taxon>Agaricales</taxon>
        <taxon>Marasmiineae</taxon>
        <taxon>Mycenaceae</taxon>
        <taxon>Mycena</taxon>
    </lineage>
</organism>
<gene>
    <name evidence="2" type="ORF">MSAN_01995200</name>
</gene>
<dbReference type="EMBL" id="JACAZH010000024">
    <property type="protein sequence ID" value="KAF7342796.1"/>
    <property type="molecule type" value="Genomic_DNA"/>
</dbReference>
<protein>
    <submittedName>
        <fullName evidence="2">Uncharacterized protein</fullName>
    </submittedName>
</protein>
<feature type="region of interest" description="Disordered" evidence="1">
    <location>
        <begin position="110"/>
        <end position="132"/>
    </location>
</feature>
<name>A0A8H6XLP6_9AGAR</name>
<dbReference type="Proteomes" id="UP000623467">
    <property type="component" value="Unassembled WGS sequence"/>
</dbReference>
<dbReference type="AlphaFoldDB" id="A0A8H6XLP6"/>
<accession>A0A8H6XLP6</accession>
<keyword evidence="3" id="KW-1185">Reference proteome</keyword>
<proteinExistence type="predicted"/>
<comment type="caution">
    <text evidence="2">The sequence shown here is derived from an EMBL/GenBank/DDBJ whole genome shotgun (WGS) entry which is preliminary data.</text>
</comment>